<dbReference type="InterPro" id="IPR014048">
    <property type="entry name" value="MethylDNA_cys_MeTrfase_DNA-bd"/>
</dbReference>
<dbReference type="EMBL" id="BAABLX010000007">
    <property type="protein sequence ID" value="GAA4934729.1"/>
    <property type="molecule type" value="Genomic_DNA"/>
</dbReference>
<dbReference type="RefSeq" id="WP_345417915.1">
    <property type="nucleotide sequence ID" value="NZ_AP031496.1"/>
</dbReference>
<evidence type="ECO:0000256" key="1">
    <source>
        <dbReference type="ARBA" id="ARBA00022763"/>
    </source>
</evidence>
<dbReference type="InterPro" id="IPR036217">
    <property type="entry name" value="MethylDNA_cys_MeTrfase_DNAb"/>
</dbReference>
<dbReference type="Gene3D" id="1.10.10.10">
    <property type="entry name" value="Winged helix-like DNA-binding domain superfamily/Winged helix DNA-binding domain"/>
    <property type="match status" value="1"/>
</dbReference>
<evidence type="ECO:0000259" key="2">
    <source>
        <dbReference type="Pfam" id="PF01035"/>
    </source>
</evidence>
<dbReference type="Proteomes" id="UP001409585">
    <property type="component" value="Unassembled WGS sequence"/>
</dbReference>
<dbReference type="GO" id="GO:0003824">
    <property type="term" value="F:catalytic activity"/>
    <property type="evidence" value="ECO:0007669"/>
    <property type="project" value="InterPro"/>
</dbReference>
<sequence>MGPESALYLAISQVPSGRVCTYGAIARLAGLPNRARWVGRILSRLPQDSTLPWHRIINSQGRISLPGERGSFQRQRLEQEGITFRNDRVNLRQFGWNLHPPSN</sequence>
<dbReference type="AlphaFoldDB" id="A0AAV3TYM6"/>
<dbReference type="Pfam" id="PF01035">
    <property type="entry name" value="DNA_binding_1"/>
    <property type="match status" value="1"/>
</dbReference>
<keyword evidence="1" id="KW-0227">DNA damage</keyword>
<dbReference type="InterPro" id="IPR036388">
    <property type="entry name" value="WH-like_DNA-bd_sf"/>
</dbReference>
<evidence type="ECO:0000313" key="4">
    <source>
        <dbReference type="Proteomes" id="UP001409585"/>
    </source>
</evidence>
<name>A0AAV3TYM6_9ALTE</name>
<dbReference type="GO" id="GO:0006281">
    <property type="term" value="P:DNA repair"/>
    <property type="evidence" value="ECO:0007669"/>
    <property type="project" value="InterPro"/>
</dbReference>
<organism evidence="3 4">
    <name type="scientific">Halioxenophilus aromaticivorans</name>
    <dbReference type="NCBI Taxonomy" id="1306992"/>
    <lineage>
        <taxon>Bacteria</taxon>
        <taxon>Pseudomonadati</taxon>
        <taxon>Pseudomonadota</taxon>
        <taxon>Gammaproteobacteria</taxon>
        <taxon>Alteromonadales</taxon>
        <taxon>Alteromonadaceae</taxon>
        <taxon>Halioxenophilus</taxon>
    </lineage>
</organism>
<dbReference type="SUPFAM" id="SSF46767">
    <property type="entry name" value="Methylated DNA-protein cysteine methyltransferase, C-terminal domain"/>
    <property type="match status" value="1"/>
</dbReference>
<evidence type="ECO:0000313" key="3">
    <source>
        <dbReference type="EMBL" id="GAA4934729.1"/>
    </source>
</evidence>
<proteinExistence type="predicted"/>
<dbReference type="CDD" id="cd06445">
    <property type="entry name" value="ATase"/>
    <property type="match status" value="1"/>
</dbReference>
<comment type="caution">
    <text evidence="3">The sequence shown here is derived from an EMBL/GenBank/DDBJ whole genome shotgun (WGS) entry which is preliminary data.</text>
</comment>
<gene>
    <name evidence="3" type="ORF">GCM10025791_09670</name>
</gene>
<accession>A0AAV3TYM6</accession>
<feature type="domain" description="Methylated-DNA-[protein]-cysteine S-methyltransferase DNA binding" evidence="2">
    <location>
        <begin position="6"/>
        <end position="82"/>
    </location>
</feature>
<dbReference type="PANTHER" id="PTHR42942:SF1">
    <property type="entry name" value="ALKYLTRANSFERASE-LIKE PROTEIN 1"/>
    <property type="match status" value="1"/>
</dbReference>
<dbReference type="PANTHER" id="PTHR42942">
    <property type="entry name" value="6-O-METHYLGUANINE DNA METHYLTRANSFERASE"/>
    <property type="match status" value="1"/>
</dbReference>
<reference evidence="4" key="1">
    <citation type="journal article" date="2019" name="Int. J. Syst. Evol. Microbiol.">
        <title>The Global Catalogue of Microorganisms (GCM) 10K type strain sequencing project: providing services to taxonomists for standard genome sequencing and annotation.</title>
        <authorList>
            <consortium name="The Broad Institute Genomics Platform"/>
            <consortium name="The Broad Institute Genome Sequencing Center for Infectious Disease"/>
            <person name="Wu L."/>
            <person name="Ma J."/>
        </authorList>
    </citation>
    <scope>NUCLEOTIDE SEQUENCE [LARGE SCALE GENOMIC DNA]</scope>
    <source>
        <strain evidence="4">JCM 19134</strain>
    </source>
</reference>
<protein>
    <recommendedName>
        <fullName evidence="2">Methylated-DNA-[protein]-cysteine S-methyltransferase DNA binding domain-containing protein</fullName>
    </recommendedName>
</protein>
<dbReference type="InterPro" id="IPR052520">
    <property type="entry name" value="ATL_DNA_repair"/>
</dbReference>
<keyword evidence="4" id="KW-1185">Reference proteome</keyword>